<gene>
    <name evidence="1" type="ORF">DX927_22965</name>
</gene>
<sequence>MATALAKWMTILLSINIMFAPLLSNVDGLQREAVEVVLTEGAKKASVEGRFTNEIINEMKSNLAEKYSFNKEDISISSTSGLKGRGEYIEASITVPRTRIFVIDMFVKEPAHFTKSTKIMSEYLE</sequence>
<dbReference type="Proteomes" id="UP000324326">
    <property type="component" value="Unassembled WGS sequence"/>
</dbReference>
<name>A0A5M8RJ84_9BACI</name>
<dbReference type="EMBL" id="QSND01000007">
    <property type="protein sequence ID" value="KAA6446916.1"/>
    <property type="molecule type" value="Genomic_DNA"/>
</dbReference>
<comment type="caution">
    <text evidence="1">The sequence shown here is derived from an EMBL/GenBank/DDBJ whole genome shotgun (WGS) entry which is preliminary data.</text>
</comment>
<dbReference type="RefSeq" id="WP_150149949.1">
    <property type="nucleotide sequence ID" value="NZ_QSND01000007.1"/>
</dbReference>
<proteinExistence type="predicted"/>
<accession>A0A5M8RJ84</accession>
<evidence type="ECO:0000313" key="1">
    <source>
        <dbReference type="EMBL" id="KAA6446916.1"/>
    </source>
</evidence>
<organism evidence="1 2">
    <name type="scientific">Bacillus swezeyi</name>
    <dbReference type="NCBI Taxonomy" id="1925020"/>
    <lineage>
        <taxon>Bacteria</taxon>
        <taxon>Bacillati</taxon>
        <taxon>Bacillota</taxon>
        <taxon>Bacilli</taxon>
        <taxon>Bacillales</taxon>
        <taxon>Bacillaceae</taxon>
        <taxon>Bacillus</taxon>
    </lineage>
</organism>
<evidence type="ECO:0000313" key="2">
    <source>
        <dbReference type="Proteomes" id="UP000324326"/>
    </source>
</evidence>
<reference evidence="1 2" key="1">
    <citation type="submission" date="2018-08" db="EMBL/GenBank/DDBJ databases">
        <title>Bacillus phenotypic plasticity.</title>
        <authorList>
            <person name="Hurtado E."/>
        </authorList>
    </citation>
    <scope>NUCLEOTIDE SEQUENCE [LARGE SCALE GENOMIC DNA]</scope>
    <source>
        <strain evidence="1 2">427</strain>
    </source>
</reference>
<protein>
    <submittedName>
        <fullName evidence="1">Uncharacterized protein</fullName>
    </submittedName>
</protein>
<dbReference type="AlphaFoldDB" id="A0A5M8RJ84"/>